<proteinExistence type="predicted"/>
<name>A0A1I0P2T6_9BACT</name>
<gene>
    <name evidence="6" type="ORF">SAMN05216290_1682</name>
</gene>
<dbReference type="SUPFAM" id="SSF46894">
    <property type="entry name" value="C-terminal effector domain of the bipartite response regulators"/>
    <property type="match status" value="1"/>
</dbReference>
<sequence length="216" mass="24234">MIAKIRVLIVDDHTMIRDALRNYFVNDDRIEVVNQAKNGKEALEKVAELDLDLVLTDISMPVMDGHDLAKALKADYPSLKVIVLSMINESKQIKRMLATGVDGYVLKNCDKEELAAGIKQVMEGESYYSPNVVHKIMEGLSKRNGTERSVIEMPLSSREKEVLKLVMKEYSNSEIANELFISVRTVEAHKRNLLEKTGSKNLVGLAIYAVEKGLID</sequence>
<dbReference type="STRING" id="1267423.SAMN05216290_1682"/>
<evidence type="ECO:0000256" key="2">
    <source>
        <dbReference type="ARBA" id="ARBA00023125"/>
    </source>
</evidence>
<dbReference type="GO" id="GO:0003677">
    <property type="term" value="F:DNA binding"/>
    <property type="evidence" value="ECO:0007669"/>
    <property type="project" value="UniProtKB-KW"/>
</dbReference>
<dbReference type="RefSeq" id="WP_090258050.1">
    <property type="nucleotide sequence ID" value="NZ_FOIR01000001.1"/>
</dbReference>
<organism evidence="6 7">
    <name type="scientific">Roseivirga pacifica</name>
    <dbReference type="NCBI Taxonomy" id="1267423"/>
    <lineage>
        <taxon>Bacteria</taxon>
        <taxon>Pseudomonadati</taxon>
        <taxon>Bacteroidota</taxon>
        <taxon>Cytophagia</taxon>
        <taxon>Cytophagales</taxon>
        <taxon>Roseivirgaceae</taxon>
        <taxon>Roseivirga</taxon>
    </lineage>
</organism>
<dbReference type="EMBL" id="FOIR01000001">
    <property type="protein sequence ID" value="SEW08641.1"/>
    <property type="molecule type" value="Genomic_DNA"/>
</dbReference>
<dbReference type="GO" id="GO:0000160">
    <property type="term" value="P:phosphorelay signal transduction system"/>
    <property type="evidence" value="ECO:0007669"/>
    <property type="project" value="InterPro"/>
</dbReference>
<dbReference type="PRINTS" id="PR00038">
    <property type="entry name" value="HTHLUXR"/>
</dbReference>
<dbReference type="SMART" id="SM00421">
    <property type="entry name" value="HTH_LUXR"/>
    <property type="match status" value="1"/>
</dbReference>
<protein>
    <submittedName>
        <fullName evidence="6">Two component transcriptional regulator, LuxR family</fullName>
    </submittedName>
</protein>
<dbReference type="SUPFAM" id="SSF52172">
    <property type="entry name" value="CheY-like"/>
    <property type="match status" value="1"/>
</dbReference>
<evidence type="ECO:0000256" key="1">
    <source>
        <dbReference type="ARBA" id="ARBA00022553"/>
    </source>
</evidence>
<dbReference type="PANTHER" id="PTHR43214:SF43">
    <property type="entry name" value="TWO-COMPONENT RESPONSE REGULATOR"/>
    <property type="match status" value="1"/>
</dbReference>
<dbReference type="InterPro" id="IPR039420">
    <property type="entry name" value="WalR-like"/>
</dbReference>
<accession>A0A1I0P2T6</accession>
<feature type="domain" description="Response regulatory" evidence="5">
    <location>
        <begin position="6"/>
        <end position="122"/>
    </location>
</feature>
<dbReference type="InterPro" id="IPR001789">
    <property type="entry name" value="Sig_transdc_resp-reg_receiver"/>
</dbReference>
<keyword evidence="1 3" id="KW-0597">Phosphoprotein</keyword>
<dbReference type="CDD" id="cd06170">
    <property type="entry name" value="LuxR_C_like"/>
    <property type="match status" value="1"/>
</dbReference>
<dbReference type="Proteomes" id="UP000199437">
    <property type="component" value="Unassembled WGS sequence"/>
</dbReference>
<evidence type="ECO:0000313" key="7">
    <source>
        <dbReference type="Proteomes" id="UP000199437"/>
    </source>
</evidence>
<dbReference type="Gene3D" id="3.40.50.2300">
    <property type="match status" value="1"/>
</dbReference>
<evidence type="ECO:0000313" key="6">
    <source>
        <dbReference type="EMBL" id="SEW08641.1"/>
    </source>
</evidence>
<dbReference type="PROSITE" id="PS50043">
    <property type="entry name" value="HTH_LUXR_2"/>
    <property type="match status" value="1"/>
</dbReference>
<dbReference type="InterPro" id="IPR011006">
    <property type="entry name" value="CheY-like_superfamily"/>
</dbReference>
<dbReference type="Pfam" id="PF00072">
    <property type="entry name" value="Response_reg"/>
    <property type="match status" value="1"/>
</dbReference>
<dbReference type="OrthoDB" id="9797341at2"/>
<dbReference type="InterPro" id="IPR058245">
    <property type="entry name" value="NreC/VraR/RcsB-like_REC"/>
</dbReference>
<dbReference type="SMART" id="SM00448">
    <property type="entry name" value="REC"/>
    <property type="match status" value="1"/>
</dbReference>
<feature type="domain" description="HTH luxR-type" evidence="4">
    <location>
        <begin position="148"/>
        <end position="213"/>
    </location>
</feature>
<dbReference type="InterPro" id="IPR016032">
    <property type="entry name" value="Sig_transdc_resp-reg_C-effctor"/>
</dbReference>
<dbReference type="PANTHER" id="PTHR43214">
    <property type="entry name" value="TWO-COMPONENT RESPONSE REGULATOR"/>
    <property type="match status" value="1"/>
</dbReference>
<feature type="modified residue" description="4-aspartylphosphate" evidence="3">
    <location>
        <position position="57"/>
    </location>
</feature>
<dbReference type="GeneID" id="99986405"/>
<dbReference type="PROSITE" id="PS50110">
    <property type="entry name" value="RESPONSE_REGULATORY"/>
    <property type="match status" value="1"/>
</dbReference>
<dbReference type="AlphaFoldDB" id="A0A1I0P2T6"/>
<reference evidence="7" key="1">
    <citation type="submission" date="2016-10" db="EMBL/GenBank/DDBJ databases">
        <authorList>
            <person name="Varghese N."/>
            <person name="Submissions S."/>
        </authorList>
    </citation>
    <scope>NUCLEOTIDE SEQUENCE [LARGE SCALE GENOMIC DNA]</scope>
    <source>
        <strain evidence="7">CGMCC 1.12402</strain>
    </source>
</reference>
<evidence type="ECO:0000256" key="3">
    <source>
        <dbReference type="PROSITE-ProRule" id="PRU00169"/>
    </source>
</evidence>
<keyword evidence="7" id="KW-1185">Reference proteome</keyword>
<dbReference type="Pfam" id="PF00196">
    <property type="entry name" value="GerE"/>
    <property type="match status" value="1"/>
</dbReference>
<dbReference type="GO" id="GO:0006355">
    <property type="term" value="P:regulation of DNA-templated transcription"/>
    <property type="evidence" value="ECO:0007669"/>
    <property type="project" value="InterPro"/>
</dbReference>
<dbReference type="CDD" id="cd17535">
    <property type="entry name" value="REC_NarL-like"/>
    <property type="match status" value="1"/>
</dbReference>
<evidence type="ECO:0000259" key="5">
    <source>
        <dbReference type="PROSITE" id="PS50110"/>
    </source>
</evidence>
<dbReference type="InterPro" id="IPR000792">
    <property type="entry name" value="Tscrpt_reg_LuxR_C"/>
</dbReference>
<keyword evidence="2" id="KW-0238">DNA-binding</keyword>
<evidence type="ECO:0000259" key="4">
    <source>
        <dbReference type="PROSITE" id="PS50043"/>
    </source>
</evidence>